<dbReference type="InterPro" id="IPR043128">
    <property type="entry name" value="Rev_trsase/Diguanyl_cyclase"/>
</dbReference>
<evidence type="ECO:0000256" key="2">
    <source>
        <dbReference type="ARBA" id="ARBA00012528"/>
    </source>
</evidence>
<dbReference type="SUPFAM" id="SSF55073">
    <property type="entry name" value="Nucleotide cyclase"/>
    <property type="match status" value="1"/>
</dbReference>
<keyword evidence="3" id="KW-1133">Transmembrane helix</keyword>
<dbReference type="InterPro" id="IPR000160">
    <property type="entry name" value="GGDEF_dom"/>
</dbReference>
<organism evidence="5 6">
    <name type="scientific">Shewanella holmiensis</name>
    <dbReference type="NCBI Taxonomy" id="2952222"/>
    <lineage>
        <taxon>Bacteria</taxon>
        <taxon>Pseudomonadati</taxon>
        <taxon>Pseudomonadota</taxon>
        <taxon>Gammaproteobacteria</taxon>
        <taxon>Alteromonadales</taxon>
        <taxon>Shewanellaceae</taxon>
        <taxon>Shewanella</taxon>
    </lineage>
</organism>
<dbReference type="RefSeq" id="WP_261299561.1">
    <property type="nucleotide sequence ID" value="NZ_JAMTCD010000025.1"/>
</dbReference>
<accession>A0A9X2WPJ9</accession>
<dbReference type="Pfam" id="PF00990">
    <property type="entry name" value="GGDEF"/>
    <property type="match status" value="1"/>
</dbReference>
<evidence type="ECO:0000256" key="3">
    <source>
        <dbReference type="SAM" id="Phobius"/>
    </source>
</evidence>
<dbReference type="GO" id="GO:0043709">
    <property type="term" value="P:cell adhesion involved in single-species biofilm formation"/>
    <property type="evidence" value="ECO:0007669"/>
    <property type="project" value="TreeGrafter"/>
</dbReference>
<dbReference type="PANTHER" id="PTHR45138:SF24">
    <property type="entry name" value="DIGUANYLATE CYCLASE DGCC-RELATED"/>
    <property type="match status" value="1"/>
</dbReference>
<evidence type="ECO:0000313" key="6">
    <source>
        <dbReference type="Proteomes" id="UP001155546"/>
    </source>
</evidence>
<feature type="transmembrane region" description="Helical" evidence="3">
    <location>
        <begin position="169"/>
        <end position="195"/>
    </location>
</feature>
<dbReference type="PROSITE" id="PS50887">
    <property type="entry name" value="GGDEF"/>
    <property type="match status" value="1"/>
</dbReference>
<protein>
    <recommendedName>
        <fullName evidence="2">diguanylate cyclase</fullName>
        <ecNumber evidence="2">2.7.7.65</ecNumber>
    </recommendedName>
</protein>
<keyword evidence="3" id="KW-0812">Transmembrane</keyword>
<evidence type="ECO:0000313" key="5">
    <source>
        <dbReference type="EMBL" id="MCT7943224.1"/>
    </source>
</evidence>
<feature type="transmembrane region" description="Helical" evidence="3">
    <location>
        <begin position="92"/>
        <end position="112"/>
    </location>
</feature>
<dbReference type="SMART" id="SM00267">
    <property type="entry name" value="GGDEF"/>
    <property type="match status" value="1"/>
</dbReference>
<feature type="transmembrane region" description="Helical" evidence="3">
    <location>
        <begin position="133"/>
        <end position="157"/>
    </location>
</feature>
<dbReference type="GO" id="GO:0005886">
    <property type="term" value="C:plasma membrane"/>
    <property type="evidence" value="ECO:0007669"/>
    <property type="project" value="TreeGrafter"/>
</dbReference>
<comment type="cofactor">
    <cofactor evidence="1">
        <name>Mg(2+)</name>
        <dbReference type="ChEBI" id="CHEBI:18420"/>
    </cofactor>
</comment>
<sequence length="369" mass="42174">MTSPIRIAPKASRLFALSNLCMFFAMALFYYRSDTVSYWHWYFADMVFTFGFCLLRWGGLHLFKQKLTYQTDMIIFSVTILVMLLIPPQQTYAPYLMVVASFGASLLFFFITKDNFKAMRKSLSITYSVMLTLPYMLATLFFVSRFLLLLIFANNLALVEALTTLKSPIVLWCYIGFILSINCVLFGNALTRLVYKIHKLAKKDQLTGLWNRHALMTRLDLVDALWRRDKQAYSLLLMDLDHFKGINDTYGHLGGDAALRHIAAILQRSLRKVDFICRFGGEEFLIILPATDAEKAYFVAEKIQSQINQSALKWQQHTIEVQVSIGYATIARGISVEKLLQLADEGMYCAKQQGRNTISTLTPAQNTTT</sequence>
<feature type="transmembrane region" description="Helical" evidence="3">
    <location>
        <begin position="67"/>
        <end position="86"/>
    </location>
</feature>
<dbReference type="EC" id="2.7.7.65" evidence="2"/>
<evidence type="ECO:0000259" key="4">
    <source>
        <dbReference type="PROSITE" id="PS50887"/>
    </source>
</evidence>
<comment type="caution">
    <text evidence="5">The sequence shown here is derived from an EMBL/GenBank/DDBJ whole genome shotgun (WGS) entry which is preliminary data.</text>
</comment>
<dbReference type="EMBL" id="JAMTCD010000025">
    <property type="protein sequence ID" value="MCT7943224.1"/>
    <property type="molecule type" value="Genomic_DNA"/>
</dbReference>
<dbReference type="GO" id="GO:1902201">
    <property type="term" value="P:negative regulation of bacterial-type flagellum-dependent cell motility"/>
    <property type="evidence" value="ECO:0007669"/>
    <property type="project" value="TreeGrafter"/>
</dbReference>
<dbReference type="PANTHER" id="PTHR45138">
    <property type="entry name" value="REGULATORY COMPONENTS OF SENSORY TRANSDUCTION SYSTEM"/>
    <property type="match status" value="1"/>
</dbReference>
<feature type="transmembrane region" description="Helical" evidence="3">
    <location>
        <begin position="38"/>
        <end position="55"/>
    </location>
</feature>
<proteinExistence type="predicted"/>
<reference evidence="5" key="1">
    <citation type="journal article" date="2023" name="Int. J. Syst. Evol. Microbiol.">
        <title>&lt;i&gt;Shewanella septentrionalis&lt;/i&gt; sp. nov. and &lt;i&gt;Shewanella holmiensis&lt;/i&gt; sp. nov., isolated from Baltic Sea water and sediments.</title>
        <authorList>
            <person name="Martin-Rodriguez A.J."/>
            <person name="Thorell K."/>
            <person name="Joffre E."/>
            <person name="Jensie-Markopoulos S."/>
            <person name="Moore E.R.B."/>
            <person name="Sjoling A."/>
        </authorList>
    </citation>
    <scope>NUCLEOTIDE SEQUENCE</scope>
    <source>
        <strain evidence="5">SP1S2-7</strain>
    </source>
</reference>
<dbReference type="AlphaFoldDB" id="A0A9X2WPJ9"/>
<dbReference type="InterPro" id="IPR050469">
    <property type="entry name" value="Diguanylate_Cyclase"/>
</dbReference>
<dbReference type="CDD" id="cd01949">
    <property type="entry name" value="GGDEF"/>
    <property type="match status" value="1"/>
</dbReference>
<keyword evidence="6" id="KW-1185">Reference proteome</keyword>
<dbReference type="InterPro" id="IPR029787">
    <property type="entry name" value="Nucleotide_cyclase"/>
</dbReference>
<dbReference type="Gene3D" id="3.30.70.270">
    <property type="match status" value="1"/>
</dbReference>
<keyword evidence="3" id="KW-0472">Membrane</keyword>
<evidence type="ECO:0000256" key="1">
    <source>
        <dbReference type="ARBA" id="ARBA00001946"/>
    </source>
</evidence>
<dbReference type="NCBIfam" id="TIGR00254">
    <property type="entry name" value="GGDEF"/>
    <property type="match status" value="1"/>
</dbReference>
<feature type="domain" description="GGDEF" evidence="4">
    <location>
        <begin position="231"/>
        <end position="363"/>
    </location>
</feature>
<feature type="transmembrane region" description="Helical" evidence="3">
    <location>
        <begin position="12"/>
        <end position="32"/>
    </location>
</feature>
<dbReference type="FunFam" id="3.30.70.270:FF:000001">
    <property type="entry name" value="Diguanylate cyclase domain protein"/>
    <property type="match status" value="1"/>
</dbReference>
<name>A0A9X2WPJ9_9GAMM</name>
<gene>
    <name evidence="5" type="ORF">NE535_15750</name>
</gene>
<dbReference type="Proteomes" id="UP001155546">
    <property type="component" value="Unassembled WGS sequence"/>
</dbReference>
<dbReference type="GO" id="GO:0052621">
    <property type="term" value="F:diguanylate cyclase activity"/>
    <property type="evidence" value="ECO:0007669"/>
    <property type="project" value="UniProtKB-EC"/>
</dbReference>